<dbReference type="FunFam" id="3.40.50.300:FF:001091">
    <property type="entry name" value="Probable disease resistance protein At1g61300"/>
    <property type="match status" value="1"/>
</dbReference>
<dbReference type="GO" id="GO:0009626">
    <property type="term" value="P:plant-type hypersensitive response"/>
    <property type="evidence" value="ECO:0007669"/>
    <property type="project" value="UniProtKB-KW"/>
</dbReference>
<keyword evidence="8" id="KW-0547">Nucleotide-binding</keyword>
<evidence type="ECO:0000256" key="2">
    <source>
        <dbReference type="ARBA" id="ARBA00004496"/>
    </source>
</evidence>
<keyword evidence="9" id="KW-0611">Plant defense</keyword>
<dbReference type="GO" id="GO:0005524">
    <property type="term" value="F:ATP binding"/>
    <property type="evidence" value="ECO:0007669"/>
    <property type="project" value="UniProtKB-KW"/>
</dbReference>
<dbReference type="InterPro" id="IPR038005">
    <property type="entry name" value="RX-like_CC"/>
</dbReference>
<feature type="domain" description="Disease resistance protein winged helix" evidence="13">
    <location>
        <begin position="407"/>
        <end position="478"/>
    </location>
</feature>
<keyword evidence="4" id="KW-0963">Cytoplasm</keyword>
<evidence type="ECO:0000256" key="9">
    <source>
        <dbReference type="ARBA" id="ARBA00022821"/>
    </source>
</evidence>
<dbReference type="Pfam" id="PF23559">
    <property type="entry name" value="WHD_DRP"/>
    <property type="match status" value="1"/>
</dbReference>
<dbReference type="PRINTS" id="PR00364">
    <property type="entry name" value="DISEASERSIST"/>
</dbReference>
<feature type="region of interest" description="Disordered" evidence="11">
    <location>
        <begin position="929"/>
        <end position="950"/>
    </location>
</feature>
<dbReference type="Gene3D" id="3.80.10.10">
    <property type="entry name" value="Ribonuclease Inhibitor"/>
    <property type="match status" value="1"/>
</dbReference>
<evidence type="ECO:0000313" key="16">
    <source>
        <dbReference type="RefSeq" id="XP_016453755.1"/>
    </source>
</evidence>
<keyword evidence="6" id="KW-0381">Hypersensitive response</keyword>
<dbReference type="InterPro" id="IPR032675">
    <property type="entry name" value="LRR_dom_sf"/>
</dbReference>
<comment type="similarity">
    <text evidence="3">Belongs to the disease resistance NB-LRR family.</text>
</comment>
<dbReference type="SUPFAM" id="SSF52058">
    <property type="entry name" value="L domain-like"/>
    <property type="match status" value="1"/>
</dbReference>
<dbReference type="Gene3D" id="1.10.10.10">
    <property type="entry name" value="Winged helix-like DNA-binding domain superfamily/Winged helix DNA-binding domain"/>
    <property type="match status" value="1"/>
</dbReference>
<dbReference type="OMA" id="KENINMQ"/>
<evidence type="ECO:0000256" key="5">
    <source>
        <dbReference type="ARBA" id="ARBA00022614"/>
    </source>
</evidence>
<keyword evidence="15" id="KW-1185">Reference proteome</keyword>
<comment type="subcellular location">
    <subcellularLocation>
        <location evidence="2">Cytoplasm</location>
    </subcellularLocation>
</comment>
<keyword evidence="5" id="KW-0433">Leucine-rich repeat</keyword>
<dbReference type="KEGG" id="nta:107778083"/>
<dbReference type="GO" id="GO:0051607">
    <property type="term" value="P:defense response to virus"/>
    <property type="evidence" value="ECO:0007669"/>
    <property type="project" value="UniProtKB-ARBA"/>
</dbReference>
<dbReference type="InterPro" id="IPR002182">
    <property type="entry name" value="NB-ARC"/>
</dbReference>
<dbReference type="RefSeq" id="XP_016453755.1">
    <property type="nucleotide sequence ID" value="XM_016598269.1"/>
</dbReference>
<gene>
    <name evidence="16" type="primary">LOC107778083</name>
</gene>
<dbReference type="GO" id="GO:0043531">
    <property type="term" value="F:ADP binding"/>
    <property type="evidence" value="ECO:0007669"/>
    <property type="project" value="InterPro"/>
</dbReference>
<dbReference type="PaxDb" id="4097-A0A1S3YP59"/>
<feature type="domain" description="Disease resistance R13L4/SHOC-2-like LRR" evidence="14">
    <location>
        <begin position="533"/>
        <end position="794"/>
    </location>
</feature>
<dbReference type="Gene3D" id="3.40.50.300">
    <property type="entry name" value="P-loop containing nucleotide triphosphate hydrolases"/>
    <property type="match status" value="1"/>
</dbReference>
<evidence type="ECO:0000313" key="15">
    <source>
        <dbReference type="Proteomes" id="UP000790787"/>
    </source>
</evidence>
<keyword evidence="7" id="KW-0677">Repeat</keyword>
<dbReference type="Gene3D" id="1.10.8.430">
    <property type="entry name" value="Helical domain of apoptotic protease-activating factors"/>
    <property type="match status" value="1"/>
</dbReference>
<dbReference type="Gene3D" id="1.20.5.4130">
    <property type="match status" value="1"/>
</dbReference>
<evidence type="ECO:0000259" key="13">
    <source>
        <dbReference type="Pfam" id="PF23559"/>
    </source>
</evidence>
<evidence type="ECO:0000256" key="10">
    <source>
        <dbReference type="ARBA" id="ARBA00022840"/>
    </source>
</evidence>
<evidence type="ECO:0000256" key="11">
    <source>
        <dbReference type="SAM" id="MobiDB-lite"/>
    </source>
</evidence>
<dbReference type="CDD" id="cd14798">
    <property type="entry name" value="RX-CC_like"/>
    <property type="match status" value="1"/>
</dbReference>
<feature type="compositionally biased region" description="Basic and acidic residues" evidence="11">
    <location>
        <begin position="892"/>
        <end position="901"/>
    </location>
</feature>
<dbReference type="FunFam" id="1.10.10.10:FF:000322">
    <property type="entry name" value="Probable disease resistance protein At1g63360"/>
    <property type="match status" value="1"/>
</dbReference>
<dbReference type="PANTHER" id="PTHR23155">
    <property type="entry name" value="DISEASE RESISTANCE PROTEIN RP"/>
    <property type="match status" value="1"/>
</dbReference>
<accession>A0A1S3YP59</accession>
<dbReference type="PANTHER" id="PTHR23155:SF1152">
    <property type="entry name" value="AAA+ ATPASE DOMAIN-CONTAINING PROTEIN"/>
    <property type="match status" value="1"/>
</dbReference>
<keyword evidence="10" id="KW-0067">ATP-binding</keyword>
<dbReference type="InterPro" id="IPR027417">
    <property type="entry name" value="P-loop_NTPase"/>
</dbReference>
<dbReference type="GO" id="GO:0005737">
    <property type="term" value="C:cytoplasm"/>
    <property type="evidence" value="ECO:0007669"/>
    <property type="project" value="UniProtKB-SubCell"/>
</dbReference>
<reference evidence="16" key="2">
    <citation type="submission" date="2025-08" db="UniProtKB">
        <authorList>
            <consortium name="RefSeq"/>
        </authorList>
    </citation>
    <scope>IDENTIFICATION</scope>
    <source>
        <tissue evidence="16">Leaf</tissue>
    </source>
</reference>
<name>A0A1S3YP59_TOBAC</name>
<dbReference type="InterPro" id="IPR036388">
    <property type="entry name" value="WH-like_DNA-bd_sf"/>
</dbReference>
<evidence type="ECO:0000256" key="8">
    <source>
        <dbReference type="ARBA" id="ARBA00022741"/>
    </source>
</evidence>
<dbReference type="Proteomes" id="UP000790787">
    <property type="component" value="Chromosome 5"/>
</dbReference>
<evidence type="ECO:0000256" key="7">
    <source>
        <dbReference type="ARBA" id="ARBA00022737"/>
    </source>
</evidence>
<dbReference type="InterPro" id="IPR044974">
    <property type="entry name" value="Disease_R_plants"/>
</dbReference>
<dbReference type="SUPFAM" id="SSF52540">
    <property type="entry name" value="P-loop containing nucleoside triphosphate hydrolases"/>
    <property type="match status" value="1"/>
</dbReference>
<evidence type="ECO:0000256" key="6">
    <source>
        <dbReference type="ARBA" id="ARBA00022667"/>
    </source>
</evidence>
<comment type="function">
    <text evidence="1">Confers resistance to late blight (Phytophthora infestans) races carrying the avirulence gene Avr1. Resistance proteins guard the plant against pathogens that contain an appropriate avirulence protein via an indirect interaction with this avirulence protein. That triggers a defense system including the hypersensitive response, which restricts the pathogen growth.</text>
</comment>
<dbReference type="SMR" id="A0A1S3YP59"/>
<dbReference type="OrthoDB" id="1275048at2759"/>
<dbReference type="GeneID" id="107778083"/>
<dbReference type="InterPro" id="IPR058922">
    <property type="entry name" value="WHD_DRP"/>
</dbReference>
<organism evidence="15 16">
    <name type="scientific">Nicotiana tabacum</name>
    <name type="common">Common tobacco</name>
    <dbReference type="NCBI Taxonomy" id="4097"/>
    <lineage>
        <taxon>Eukaryota</taxon>
        <taxon>Viridiplantae</taxon>
        <taxon>Streptophyta</taxon>
        <taxon>Embryophyta</taxon>
        <taxon>Tracheophyta</taxon>
        <taxon>Spermatophyta</taxon>
        <taxon>Magnoliopsida</taxon>
        <taxon>eudicotyledons</taxon>
        <taxon>Gunneridae</taxon>
        <taxon>Pentapetalae</taxon>
        <taxon>asterids</taxon>
        <taxon>lamiids</taxon>
        <taxon>Solanales</taxon>
        <taxon>Solanaceae</taxon>
        <taxon>Nicotianoideae</taxon>
        <taxon>Nicotianeae</taxon>
        <taxon>Nicotiana</taxon>
    </lineage>
</organism>
<feature type="region of interest" description="Disordered" evidence="11">
    <location>
        <begin position="884"/>
        <end position="911"/>
    </location>
</feature>
<evidence type="ECO:0000256" key="3">
    <source>
        <dbReference type="ARBA" id="ARBA00008894"/>
    </source>
</evidence>
<evidence type="ECO:0000256" key="4">
    <source>
        <dbReference type="ARBA" id="ARBA00022490"/>
    </source>
</evidence>
<sequence length="983" mass="111768">MAAYAALTSLMGTIHLISQSTLDLLEGHKEHLKLLYEKVGSMLEFLDTNSDDEPMKDLLKKVKDVAHKVEDEVESQLRLVSEKDEHVRTEADERLLAILHQAIEGADSVTKELVKLKENINMQAANRSLEGSSSPRSHVSILENDMVGYNIEQECMRGQLIGRSSQLEVISIAGMGGIGKSTFAKKMFYDPSILSFFDFRGWITVSKDYSLRKMLLSLLQDTIVEKEKKEKLDKKSNGDLADLLQKSLKGRRYLIVVDDIWSREAWDDIRLWFPENSNASRILLTTRDMKVAEYASSPEDPFPMRPLELEESWNLFCQKAFGKKDCPTEFENVAKLVVENCKGLPLMISVVAGALSSKRRLEEWREVAQSVSSLVNLDDYQRCSGVLALSYKHLPSHLKACYLYFGVFPKAREISVKKLIRLWAAEGLLELKGLEGLEKLASNLLHDLIDKNLVVVSTRSLCGRIKACRIHDLLHDLCLREAKREMLLYSYVVDPISYGAGKILPDGCRWVSVHSNGNFRRILFDDLTHSKTRSLHFSANDLWQDSLLSLNHFKLLRVLDLEAVEFSYFPSEILHLVGLRYLALAIYKIPEDVPISNLWNLQTLVVSQSELDGRISLPIGIWGLSQLRHLHCTSMYVHSPQKVSVNEVNHPILEKLLSVSGLSLSCCTKEMFEGIKKVKKLGIFGTGNEFIDVPECLDNLIHLHELETLKIAGFNMDLLDFDFRLPRLVSFPPNLKKLTLSKTYLPWEDMTIISKLPKLEVLQLKNSAFVEAWSAERWEVTEMGFPELKFVLLEKLDLKYWRAADIDDNFPCLERVVIRNCSYLKQIPKVFADSGTLQRIELWGCSPSLVTFAKKIQENHEDLGNNMLKVYAFDTIGEVNSDEVNEEAAEGDMEKTVKSLEQETGLDSDEDSEDLAMKAVLDMLQSELDSDEEAADIDAEKAGQSSRGRDRSKAYVYKNYFAPLLVEFFPNFHLEETEEESSK</sequence>
<dbReference type="InterPro" id="IPR042197">
    <property type="entry name" value="Apaf_helical"/>
</dbReference>
<reference evidence="15" key="1">
    <citation type="journal article" date="2014" name="Nat. Commun.">
        <title>The tobacco genome sequence and its comparison with those of tomato and potato.</title>
        <authorList>
            <person name="Sierro N."/>
            <person name="Battey J.N."/>
            <person name="Ouadi S."/>
            <person name="Bakaher N."/>
            <person name="Bovet L."/>
            <person name="Willig A."/>
            <person name="Goepfert S."/>
            <person name="Peitsch M.C."/>
            <person name="Ivanov N.V."/>
        </authorList>
    </citation>
    <scope>NUCLEOTIDE SEQUENCE [LARGE SCALE GENOMIC DNA]</scope>
</reference>
<dbReference type="Pfam" id="PF00931">
    <property type="entry name" value="NB-ARC"/>
    <property type="match status" value="1"/>
</dbReference>
<proteinExistence type="inferred from homology"/>
<evidence type="ECO:0000256" key="1">
    <source>
        <dbReference type="ARBA" id="ARBA00002074"/>
    </source>
</evidence>
<evidence type="ECO:0000259" key="14">
    <source>
        <dbReference type="Pfam" id="PF23598"/>
    </source>
</evidence>
<dbReference type="InterPro" id="IPR055414">
    <property type="entry name" value="LRR_R13L4/SHOC2-like"/>
</dbReference>
<feature type="domain" description="NB-ARC" evidence="12">
    <location>
        <begin position="163"/>
        <end position="325"/>
    </location>
</feature>
<dbReference type="RefSeq" id="XP_016453755.1">
    <property type="nucleotide sequence ID" value="XM_016598269.2"/>
</dbReference>
<protein>
    <submittedName>
        <fullName evidence="16">Late blight resistance protein homolog R1A-10</fullName>
    </submittedName>
    <submittedName>
        <fullName evidence="16">Late blight resistance protein homolog R1A-3</fullName>
    </submittedName>
</protein>
<dbReference type="AlphaFoldDB" id="A0A1S3YP59"/>
<dbReference type="Pfam" id="PF23598">
    <property type="entry name" value="LRR_14"/>
    <property type="match status" value="1"/>
</dbReference>
<evidence type="ECO:0000259" key="12">
    <source>
        <dbReference type="Pfam" id="PF00931"/>
    </source>
</evidence>